<comment type="caution">
    <text evidence="7">The sequence shown here is derived from an EMBL/GenBank/DDBJ whole genome shotgun (WGS) entry which is preliminary data.</text>
</comment>
<feature type="transmembrane region" description="Helical" evidence="5">
    <location>
        <begin position="61"/>
        <end position="78"/>
    </location>
</feature>
<dbReference type="AlphaFoldDB" id="A0AAD7XJZ6"/>
<organism evidence="7 8">
    <name type="scientific">Chrysophaeum taylorii</name>
    <dbReference type="NCBI Taxonomy" id="2483200"/>
    <lineage>
        <taxon>Eukaryota</taxon>
        <taxon>Sar</taxon>
        <taxon>Stramenopiles</taxon>
        <taxon>Ochrophyta</taxon>
        <taxon>Pelagophyceae</taxon>
        <taxon>Pelagomonadales</taxon>
        <taxon>Pelagomonadaceae</taxon>
        <taxon>Chrysophaeum</taxon>
    </lineage>
</organism>
<dbReference type="PROSITE" id="PS50850">
    <property type="entry name" value="MFS"/>
    <property type="match status" value="1"/>
</dbReference>
<feature type="transmembrane region" description="Helical" evidence="5">
    <location>
        <begin position="84"/>
        <end position="109"/>
    </location>
</feature>
<evidence type="ECO:0000313" key="7">
    <source>
        <dbReference type="EMBL" id="KAJ8600974.1"/>
    </source>
</evidence>
<keyword evidence="4 5" id="KW-0472">Membrane</keyword>
<feature type="transmembrane region" description="Helical" evidence="5">
    <location>
        <begin position="222"/>
        <end position="246"/>
    </location>
</feature>
<dbReference type="Proteomes" id="UP001230188">
    <property type="component" value="Unassembled WGS sequence"/>
</dbReference>
<dbReference type="Gene3D" id="1.20.1250.20">
    <property type="entry name" value="MFS general substrate transporter like domains"/>
    <property type="match status" value="1"/>
</dbReference>
<dbReference type="GO" id="GO:0022857">
    <property type="term" value="F:transmembrane transporter activity"/>
    <property type="evidence" value="ECO:0007669"/>
    <property type="project" value="InterPro"/>
</dbReference>
<dbReference type="EMBL" id="JAQMWT010000464">
    <property type="protein sequence ID" value="KAJ8600974.1"/>
    <property type="molecule type" value="Genomic_DNA"/>
</dbReference>
<keyword evidence="3 5" id="KW-1133">Transmembrane helix</keyword>
<evidence type="ECO:0000256" key="5">
    <source>
        <dbReference type="SAM" id="Phobius"/>
    </source>
</evidence>
<comment type="subcellular location">
    <subcellularLocation>
        <location evidence="1">Membrane</location>
        <topology evidence="1">Multi-pass membrane protein</topology>
    </subcellularLocation>
</comment>
<evidence type="ECO:0000313" key="8">
    <source>
        <dbReference type="Proteomes" id="UP001230188"/>
    </source>
</evidence>
<feature type="transmembrane region" description="Helical" evidence="5">
    <location>
        <begin position="308"/>
        <end position="327"/>
    </location>
</feature>
<gene>
    <name evidence="7" type="ORF">CTAYLR_006313</name>
</gene>
<feature type="transmembrane region" description="Helical" evidence="5">
    <location>
        <begin position="32"/>
        <end position="49"/>
    </location>
</feature>
<accession>A0AAD7XJZ6</accession>
<evidence type="ECO:0000256" key="1">
    <source>
        <dbReference type="ARBA" id="ARBA00004141"/>
    </source>
</evidence>
<reference evidence="7" key="1">
    <citation type="submission" date="2023-01" db="EMBL/GenBank/DDBJ databases">
        <title>Metagenome sequencing of chrysophaentin producing Chrysophaeum taylorii.</title>
        <authorList>
            <person name="Davison J."/>
            <person name="Bewley C."/>
        </authorList>
    </citation>
    <scope>NUCLEOTIDE SEQUENCE</scope>
    <source>
        <strain evidence="7">NIES-1699</strain>
    </source>
</reference>
<sequence>MAFAGDVASSMIALTILPQVAARWQLSPLTLATLAATSFAGQVVGAPVWGTLADAWGRKPTFMASQAIVAVFGILTALSPTPRWLVACRALVGLGVGGSEIAMGLLVEFAPPPRGSYLIRVHYVAALGAIYVGGCAWLLDDDNWRLVAALAAVPSSLVAASAACSLEESPRWLASRGRHDEAAAVLAKIWMRHPDAAAPPWISMPTTTATSRCAFFCSSRSLLIWLFWGAFGVAYYGIVGLVGVIYKHDLLFLTVAPTSELLFTYLGARVVDKSRRATAAALATCGALALLAMELVTGPRANTLARGALAYAARGALFGAGGVAWILTPELAPTDVEVAAARGPRQRSSARGGAPRR</sequence>
<dbReference type="Pfam" id="PF00083">
    <property type="entry name" value="Sugar_tr"/>
    <property type="match status" value="1"/>
</dbReference>
<evidence type="ECO:0000259" key="6">
    <source>
        <dbReference type="PROSITE" id="PS50850"/>
    </source>
</evidence>
<evidence type="ECO:0000256" key="3">
    <source>
        <dbReference type="ARBA" id="ARBA00022989"/>
    </source>
</evidence>
<dbReference type="InterPro" id="IPR005828">
    <property type="entry name" value="MFS_sugar_transport-like"/>
</dbReference>
<dbReference type="InterPro" id="IPR036259">
    <property type="entry name" value="MFS_trans_sf"/>
</dbReference>
<dbReference type="GO" id="GO:0016020">
    <property type="term" value="C:membrane"/>
    <property type="evidence" value="ECO:0007669"/>
    <property type="project" value="UniProtKB-SubCell"/>
</dbReference>
<keyword evidence="2 5" id="KW-0812">Transmembrane</keyword>
<dbReference type="SUPFAM" id="SSF103473">
    <property type="entry name" value="MFS general substrate transporter"/>
    <property type="match status" value="1"/>
</dbReference>
<protein>
    <recommendedName>
        <fullName evidence="6">Major facilitator superfamily (MFS) profile domain-containing protein</fullName>
    </recommendedName>
</protein>
<proteinExistence type="predicted"/>
<name>A0AAD7XJZ6_9STRA</name>
<evidence type="ECO:0000256" key="4">
    <source>
        <dbReference type="ARBA" id="ARBA00023136"/>
    </source>
</evidence>
<dbReference type="InterPro" id="IPR020846">
    <property type="entry name" value="MFS_dom"/>
</dbReference>
<feature type="transmembrane region" description="Helical" evidence="5">
    <location>
        <begin position="121"/>
        <end position="139"/>
    </location>
</feature>
<evidence type="ECO:0000256" key="2">
    <source>
        <dbReference type="ARBA" id="ARBA00022692"/>
    </source>
</evidence>
<feature type="domain" description="Major facilitator superfamily (MFS) profile" evidence="6">
    <location>
        <begin position="1"/>
        <end position="357"/>
    </location>
</feature>
<keyword evidence="8" id="KW-1185">Reference proteome</keyword>
<feature type="transmembrane region" description="Helical" evidence="5">
    <location>
        <begin position="277"/>
        <end position="296"/>
    </location>
</feature>
<dbReference type="PANTHER" id="PTHR24064">
    <property type="entry name" value="SOLUTE CARRIER FAMILY 22 MEMBER"/>
    <property type="match status" value="1"/>
</dbReference>